<dbReference type="EMBL" id="CAADFL010000103">
    <property type="protein sequence ID" value="VFK09372.1"/>
    <property type="molecule type" value="Genomic_DNA"/>
</dbReference>
<gene>
    <name evidence="2" type="ORF">BECKFM1743B_GA0114221_101034</name>
    <name evidence="1" type="ORF">BECKFM1743C_GA0114222_101113</name>
</gene>
<name>A0A450SHF5_9GAMM</name>
<dbReference type="AlphaFoldDB" id="A0A450SHF5"/>
<dbReference type="EMBL" id="CAADFA010000111">
    <property type="protein sequence ID" value="VFJ52623.1"/>
    <property type="molecule type" value="Genomic_DNA"/>
</dbReference>
<evidence type="ECO:0000313" key="1">
    <source>
        <dbReference type="EMBL" id="VFJ52623.1"/>
    </source>
</evidence>
<organism evidence="1">
    <name type="scientific">Candidatus Kentrum sp. FM</name>
    <dbReference type="NCBI Taxonomy" id="2126340"/>
    <lineage>
        <taxon>Bacteria</taxon>
        <taxon>Pseudomonadati</taxon>
        <taxon>Pseudomonadota</taxon>
        <taxon>Gammaproteobacteria</taxon>
        <taxon>Candidatus Kentrum</taxon>
    </lineage>
</organism>
<sequence>MDYRRWPNDVFVPQGTGSLLDLGSTAGKWISAGIPENSRYMVFLLLNRESSRIAAR</sequence>
<proteinExistence type="predicted"/>
<reference evidence="1" key="1">
    <citation type="submission" date="2019-02" db="EMBL/GenBank/DDBJ databases">
        <authorList>
            <person name="Gruber-Vodicka R. H."/>
            <person name="Seah K. B. B."/>
        </authorList>
    </citation>
    <scope>NUCLEOTIDE SEQUENCE</scope>
    <source>
        <strain evidence="2">BECK_BZ164</strain>
        <strain evidence="1">BECK_BZ165</strain>
    </source>
</reference>
<protein>
    <submittedName>
        <fullName evidence="1">Uncharacterized protein</fullName>
    </submittedName>
</protein>
<accession>A0A450SHF5</accession>
<evidence type="ECO:0000313" key="2">
    <source>
        <dbReference type="EMBL" id="VFK09372.1"/>
    </source>
</evidence>